<dbReference type="InterPro" id="IPR013783">
    <property type="entry name" value="Ig-like_fold"/>
</dbReference>
<organism evidence="2 3">
    <name type="scientific">Lates japonicus</name>
    <name type="common">Japanese lates</name>
    <dbReference type="NCBI Taxonomy" id="270547"/>
    <lineage>
        <taxon>Eukaryota</taxon>
        <taxon>Metazoa</taxon>
        <taxon>Chordata</taxon>
        <taxon>Craniata</taxon>
        <taxon>Vertebrata</taxon>
        <taxon>Euteleostomi</taxon>
        <taxon>Actinopterygii</taxon>
        <taxon>Neopterygii</taxon>
        <taxon>Teleostei</taxon>
        <taxon>Neoteleostei</taxon>
        <taxon>Acanthomorphata</taxon>
        <taxon>Carangaria</taxon>
        <taxon>Carangaria incertae sedis</taxon>
        <taxon>Centropomidae</taxon>
        <taxon>Lates</taxon>
    </lineage>
</organism>
<comment type="caution">
    <text evidence="2">The sequence shown here is derived from an EMBL/GenBank/DDBJ whole genome shotgun (WGS) entry which is preliminary data.</text>
</comment>
<dbReference type="AlphaFoldDB" id="A0AAD3N2A8"/>
<sequence length="140" mass="15980">MLGDLGQNNCTLEIAEIKNHDNGPFCFRIELARTETDTETKDKFSFVEDCVGLNMLPGPQKPKLKTSSATMKVYVKSIENYNHIIIPAVVGVATAMIFGVFCIFMLKKYKSRIAELQNQEGTMWNRLSRLSRRNPKFEEK</sequence>
<feature type="transmembrane region" description="Helical" evidence="1">
    <location>
        <begin position="84"/>
        <end position="106"/>
    </location>
</feature>
<reference evidence="2" key="1">
    <citation type="submission" date="2022-08" db="EMBL/GenBank/DDBJ databases">
        <title>Genome sequencing of akame (Lates japonicus).</title>
        <authorList>
            <person name="Hashiguchi Y."/>
            <person name="Takahashi H."/>
        </authorList>
    </citation>
    <scope>NUCLEOTIDE SEQUENCE</scope>
    <source>
        <strain evidence="2">Kochi</strain>
    </source>
</reference>
<evidence type="ECO:0000256" key="1">
    <source>
        <dbReference type="SAM" id="Phobius"/>
    </source>
</evidence>
<evidence type="ECO:0000313" key="2">
    <source>
        <dbReference type="EMBL" id="GLD63514.1"/>
    </source>
</evidence>
<dbReference type="Proteomes" id="UP001279410">
    <property type="component" value="Unassembled WGS sequence"/>
</dbReference>
<keyword evidence="3" id="KW-1185">Reference proteome</keyword>
<keyword evidence="1" id="KW-0472">Membrane</keyword>
<gene>
    <name evidence="2" type="ORF">AKAME5_001512700</name>
</gene>
<protein>
    <submittedName>
        <fullName evidence="2">Myeloid cell surface antigen CD33-like isoform X1</fullName>
    </submittedName>
</protein>
<name>A0AAD3N2A8_LATJO</name>
<keyword evidence="1" id="KW-1133">Transmembrane helix</keyword>
<proteinExistence type="predicted"/>
<evidence type="ECO:0000313" key="3">
    <source>
        <dbReference type="Proteomes" id="UP001279410"/>
    </source>
</evidence>
<dbReference type="EMBL" id="BRZM01000063">
    <property type="protein sequence ID" value="GLD63514.1"/>
    <property type="molecule type" value="Genomic_DNA"/>
</dbReference>
<keyword evidence="1" id="KW-0812">Transmembrane</keyword>
<dbReference type="Gene3D" id="2.60.40.10">
    <property type="entry name" value="Immunoglobulins"/>
    <property type="match status" value="1"/>
</dbReference>
<accession>A0AAD3N2A8</accession>